<accession>A0ABU6JDE4</accession>
<organism evidence="1 2">
    <name type="scientific">Noviherbaspirillum album</name>
    <dbReference type="NCBI Taxonomy" id="3080276"/>
    <lineage>
        <taxon>Bacteria</taxon>
        <taxon>Pseudomonadati</taxon>
        <taxon>Pseudomonadota</taxon>
        <taxon>Betaproteobacteria</taxon>
        <taxon>Burkholderiales</taxon>
        <taxon>Oxalobacteraceae</taxon>
        <taxon>Noviherbaspirillum</taxon>
    </lineage>
</organism>
<dbReference type="Proteomes" id="UP001352263">
    <property type="component" value="Unassembled WGS sequence"/>
</dbReference>
<evidence type="ECO:0000313" key="2">
    <source>
        <dbReference type="Proteomes" id="UP001352263"/>
    </source>
</evidence>
<keyword evidence="2" id="KW-1185">Reference proteome</keyword>
<protein>
    <submittedName>
        <fullName evidence="1">Uncharacterized protein</fullName>
    </submittedName>
</protein>
<reference evidence="1 2" key="1">
    <citation type="submission" date="2023-10" db="EMBL/GenBank/DDBJ databases">
        <title>Noviherbaspirillum sp. CPCC 100848 genome assembly.</title>
        <authorList>
            <person name="Li X.Y."/>
            <person name="Fang X.M."/>
        </authorList>
    </citation>
    <scope>NUCLEOTIDE SEQUENCE [LARGE SCALE GENOMIC DNA]</scope>
    <source>
        <strain evidence="1 2">CPCC 100848</strain>
    </source>
</reference>
<comment type="caution">
    <text evidence="1">The sequence shown here is derived from an EMBL/GenBank/DDBJ whole genome shotgun (WGS) entry which is preliminary data.</text>
</comment>
<gene>
    <name evidence="1" type="ORF">RY831_21035</name>
</gene>
<sequence>MSKTKIHYPQWKERSAASNPRRDIGYRELIEAITLTAEVCGQALSRAAAEMLANDLADFSEDDVMTALARCRLELHGPLRVKEILLRLEDGRPGVDEAWALLPRDERSSVVWTEEMAHAWGAVLPMLESGDIGAAQAMFRELYLKCVLEARLRREPARWTPSLGSDVAAREPVLREAVEMGRMAAAHAEQLLQGSSKDADEVALLEQADIKNLH</sequence>
<name>A0ABU6JDE4_9BURK</name>
<proteinExistence type="predicted"/>
<dbReference type="RefSeq" id="WP_326508341.1">
    <property type="nucleotide sequence ID" value="NZ_JAWIIV010000020.1"/>
</dbReference>
<dbReference type="EMBL" id="JAWIIV010000020">
    <property type="protein sequence ID" value="MEC4721657.1"/>
    <property type="molecule type" value="Genomic_DNA"/>
</dbReference>
<evidence type="ECO:0000313" key="1">
    <source>
        <dbReference type="EMBL" id="MEC4721657.1"/>
    </source>
</evidence>